<dbReference type="EMBL" id="CP101462">
    <property type="protein sequence ID" value="UTT43709.1"/>
    <property type="molecule type" value="Genomic_DNA"/>
</dbReference>
<evidence type="ECO:0000313" key="3">
    <source>
        <dbReference type="EMBL" id="UTT43709.1"/>
    </source>
</evidence>
<organism evidence="3 4">
    <name type="scientific">Exiguobacterium aurantiacum</name>
    <dbReference type="NCBI Taxonomy" id="33987"/>
    <lineage>
        <taxon>Bacteria</taxon>
        <taxon>Bacillati</taxon>
        <taxon>Bacillota</taxon>
        <taxon>Bacilli</taxon>
        <taxon>Bacillales</taxon>
        <taxon>Bacillales Family XII. Incertae Sedis</taxon>
        <taxon>Exiguobacterium</taxon>
    </lineage>
</organism>
<reference evidence="3" key="1">
    <citation type="submission" date="2022-07" db="EMBL/GenBank/DDBJ databases">
        <title>Complete genome of CX2.</title>
        <authorList>
            <person name="Cao G."/>
        </authorList>
    </citation>
    <scope>NUCLEOTIDE SEQUENCE</scope>
    <source>
        <strain evidence="3">CX2</strain>
    </source>
</reference>
<evidence type="ECO:0000256" key="1">
    <source>
        <dbReference type="SAM" id="Phobius"/>
    </source>
</evidence>
<dbReference type="PROSITE" id="PS51549">
    <property type="entry name" value="DM13"/>
    <property type="match status" value="1"/>
</dbReference>
<accession>A0ABY5FR03</accession>
<keyword evidence="1" id="KW-1133">Transmembrane helix</keyword>
<feature type="transmembrane region" description="Helical" evidence="1">
    <location>
        <begin position="7"/>
        <end position="29"/>
    </location>
</feature>
<keyword evidence="1" id="KW-0812">Transmembrane</keyword>
<protein>
    <submittedName>
        <fullName evidence="3">DM13 domain-containing protein</fullName>
    </submittedName>
</protein>
<dbReference type="InterPro" id="IPR019545">
    <property type="entry name" value="DM13_domain"/>
</dbReference>
<dbReference type="Pfam" id="PF10517">
    <property type="entry name" value="DM13"/>
    <property type="match status" value="1"/>
</dbReference>
<keyword evidence="4" id="KW-1185">Reference proteome</keyword>
<feature type="domain" description="DM13" evidence="2">
    <location>
        <begin position="72"/>
        <end position="171"/>
    </location>
</feature>
<evidence type="ECO:0000313" key="4">
    <source>
        <dbReference type="Proteomes" id="UP001060325"/>
    </source>
</evidence>
<dbReference type="Proteomes" id="UP001060325">
    <property type="component" value="Chromosome"/>
</dbReference>
<sequence length="172" mass="18959">MKTITKLVIGLLLVLIMVIGWWLISPLFLDQTVDEGLPPVSTDTVDMTEDPEAVAPDAEDETMDTETLGLSGMFMDGEKNYQTSGTIQTINADDGLYLRFEEFQTTNGPDLFVYLIQPGTETTEGISLGALKGNTGNQNYLVPEDVDLTQYSTVVIWCRAFDADFGFGELKQ</sequence>
<proteinExistence type="predicted"/>
<gene>
    <name evidence="3" type="ORF">NMQ00_04170</name>
</gene>
<evidence type="ECO:0000259" key="2">
    <source>
        <dbReference type="PROSITE" id="PS51549"/>
    </source>
</evidence>
<dbReference type="RefSeq" id="WP_255178069.1">
    <property type="nucleotide sequence ID" value="NZ_CP101462.1"/>
</dbReference>
<name>A0ABY5FR03_9BACL</name>
<keyword evidence="1" id="KW-0472">Membrane</keyword>